<reference evidence="9 10" key="1">
    <citation type="submission" date="2018-10" db="EMBL/GenBank/DDBJ databases">
        <title>Genome-centric metagenomics revealed C2 chemical producing, CO utilizing Clostridium with novel acetogenic gene cluster.</title>
        <authorList>
            <person name="Kang H."/>
            <person name="Park B."/>
            <person name="Choi I.G."/>
            <person name="Chang I.S."/>
        </authorList>
    </citation>
    <scope>NUCLEOTIDE SEQUENCE [LARGE SCALE GENOMIC DNA]</scope>
    <source>
        <strain evidence="9 10">H21-9</strain>
    </source>
</reference>
<dbReference type="GO" id="GO:0009246">
    <property type="term" value="P:enterobacterial common antigen biosynthetic process"/>
    <property type="evidence" value="ECO:0007669"/>
    <property type="project" value="TreeGrafter"/>
</dbReference>
<dbReference type="GO" id="GO:0016413">
    <property type="term" value="F:O-acetyltransferase activity"/>
    <property type="evidence" value="ECO:0007669"/>
    <property type="project" value="TreeGrafter"/>
</dbReference>
<dbReference type="PANTHER" id="PTHR40074:SF2">
    <property type="entry name" value="O-ACETYLTRANSFERASE WECH"/>
    <property type="match status" value="1"/>
</dbReference>
<dbReference type="RefSeq" id="WP_122060208.1">
    <property type="nucleotide sequence ID" value="NZ_RFAQ01000113.1"/>
</dbReference>
<dbReference type="GO" id="GO:0005886">
    <property type="term" value="C:plasma membrane"/>
    <property type="evidence" value="ECO:0007669"/>
    <property type="project" value="UniProtKB-SubCell"/>
</dbReference>
<evidence type="ECO:0000256" key="7">
    <source>
        <dbReference type="SAM" id="Phobius"/>
    </source>
</evidence>
<feature type="transmembrane region" description="Helical" evidence="7">
    <location>
        <begin position="121"/>
        <end position="142"/>
    </location>
</feature>
<keyword evidence="9" id="KW-0808">Transferase</keyword>
<keyword evidence="3" id="KW-1003">Cell membrane</keyword>
<evidence type="ECO:0000256" key="5">
    <source>
        <dbReference type="ARBA" id="ARBA00022989"/>
    </source>
</evidence>
<keyword evidence="5 7" id="KW-1133">Transmembrane helix</keyword>
<dbReference type="Pfam" id="PF01757">
    <property type="entry name" value="Acyl_transf_3"/>
    <property type="match status" value="1"/>
</dbReference>
<accession>A0A3M0S1D2</accession>
<keyword evidence="9" id="KW-0012">Acyltransferase</keyword>
<dbReference type="PANTHER" id="PTHR40074">
    <property type="entry name" value="O-ACETYLTRANSFERASE WECH"/>
    <property type="match status" value="1"/>
</dbReference>
<evidence type="ECO:0000256" key="6">
    <source>
        <dbReference type="ARBA" id="ARBA00023136"/>
    </source>
</evidence>
<evidence type="ECO:0000256" key="1">
    <source>
        <dbReference type="ARBA" id="ARBA00004651"/>
    </source>
</evidence>
<feature type="transmembrane region" description="Helical" evidence="7">
    <location>
        <begin position="12"/>
        <end position="28"/>
    </location>
</feature>
<protein>
    <submittedName>
        <fullName evidence="9">Acyltransferase</fullName>
    </submittedName>
</protein>
<evidence type="ECO:0000256" key="2">
    <source>
        <dbReference type="ARBA" id="ARBA00007400"/>
    </source>
</evidence>
<evidence type="ECO:0000313" key="9">
    <source>
        <dbReference type="EMBL" id="RMC92309.1"/>
    </source>
</evidence>
<dbReference type="Proteomes" id="UP000277999">
    <property type="component" value="Unassembled WGS sequence"/>
</dbReference>
<proteinExistence type="inferred from homology"/>
<feature type="domain" description="Acyltransferase 3" evidence="8">
    <location>
        <begin position="9"/>
        <end position="179"/>
    </location>
</feature>
<dbReference type="EMBL" id="RFAQ01000113">
    <property type="protein sequence ID" value="RMC92309.1"/>
    <property type="molecule type" value="Genomic_DNA"/>
</dbReference>
<comment type="similarity">
    <text evidence="2">Belongs to the acyltransferase 3 family.</text>
</comment>
<evidence type="ECO:0000313" key="10">
    <source>
        <dbReference type="Proteomes" id="UP000277999"/>
    </source>
</evidence>
<dbReference type="InterPro" id="IPR002656">
    <property type="entry name" value="Acyl_transf_3_dom"/>
</dbReference>
<organism evidence="9 10">
    <name type="scientific">Clostridium autoethanogenum</name>
    <dbReference type="NCBI Taxonomy" id="84023"/>
    <lineage>
        <taxon>Bacteria</taxon>
        <taxon>Bacillati</taxon>
        <taxon>Bacillota</taxon>
        <taxon>Clostridia</taxon>
        <taxon>Eubacteriales</taxon>
        <taxon>Clostridiaceae</taxon>
        <taxon>Clostridium</taxon>
    </lineage>
</organism>
<name>A0A3M0S1D2_9CLOT</name>
<evidence type="ECO:0000259" key="8">
    <source>
        <dbReference type="Pfam" id="PF01757"/>
    </source>
</evidence>
<evidence type="ECO:0000256" key="4">
    <source>
        <dbReference type="ARBA" id="ARBA00022692"/>
    </source>
</evidence>
<sequence length="187" mass="22234">MKKLYWQKIRGICILTVVLIHALAYYSYLKGTWEFDIWILFRQIINFPVAVFFFLSGYFTKRLVVKENVVKYYQNRGGRLLIPLLIWSAVYSLFKIGISLINHEQIGYCKLIYQALTGQAAWPFYYIFVLLQLTIITPLLLTKLFDYKWCAFFLLITPAYMCYVYYHNLINTGVFFTNISIFDPYPL</sequence>
<dbReference type="AlphaFoldDB" id="A0A3M0S1D2"/>
<feature type="transmembrane region" description="Helical" evidence="7">
    <location>
        <begin position="149"/>
        <end position="166"/>
    </location>
</feature>
<comment type="caution">
    <text evidence="9">The sequence shown here is derived from an EMBL/GenBank/DDBJ whole genome shotgun (WGS) entry which is preliminary data.</text>
</comment>
<comment type="subcellular location">
    <subcellularLocation>
        <location evidence="1">Cell membrane</location>
        <topology evidence="1">Multi-pass membrane protein</topology>
    </subcellularLocation>
</comment>
<feature type="transmembrane region" description="Helical" evidence="7">
    <location>
        <begin position="80"/>
        <end position="101"/>
    </location>
</feature>
<feature type="transmembrane region" description="Helical" evidence="7">
    <location>
        <begin position="40"/>
        <end position="59"/>
    </location>
</feature>
<evidence type="ECO:0000256" key="3">
    <source>
        <dbReference type="ARBA" id="ARBA00022475"/>
    </source>
</evidence>
<gene>
    <name evidence="9" type="ORF">D9O40_20500</name>
</gene>
<keyword evidence="4 7" id="KW-0812">Transmembrane</keyword>
<keyword evidence="6 7" id="KW-0472">Membrane</keyword>